<dbReference type="Proteomes" id="UP001085076">
    <property type="component" value="Miscellaneous, Linkage group lg01"/>
</dbReference>
<gene>
    <name evidence="2" type="ORF">J5N97_007268</name>
</gene>
<feature type="region of interest" description="Disordered" evidence="1">
    <location>
        <begin position="1"/>
        <end position="26"/>
    </location>
</feature>
<protein>
    <submittedName>
        <fullName evidence="2">Uncharacterized protein</fullName>
    </submittedName>
</protein>
<dbReference type="PANTHER" id="PTHR48235:SF1">
    <property type="entry name" value="OS01G0916700 PROTEIN"/>
    <property type="match status" value="1"/>
</dbReference>
<evidence type="ECO:0000313" key="2">
    <source>
        <dbReference type="EMBL" id="KAJ0988912.1"/>
    </source>
</evidence>
<comment type="caution">
    <text evidence="2">The sequence shown here is derived from an EMBL/GenBank/DDBJ whole genome shotgun (WGS) entry which is preliminary data.</text>
</comment>
<dbReference type="EMBL" id="JAGGNH010000001">
    <property type="protein sequence ID" value="KAJ0988912.1"/>
    <property type="molecule type" value="Genomic_DNA"/>
</dbReference>
<accession>A0A9D5DFH3</accession>
<reference evidence="2" key="2">
    <citation type="journal article" date="2022" name="Hortic Res">
        <title>The genome of Dioscorea zingiberensis sheds light on the biosynthesis, origin and evolution of the medicinally important diosgenin saponins.</title>
        <authorList>
            <person name="Li Y."/>
            <person name="Tan C."/>
            <person name="Li Z."/>
            <person name="Guo J."/>
            <person name="Li S."/>
            <person name="Chen X."/>
            <person name="Wang C."/>
            <person name="Dai X."/>
            <person name="Yang H."/>
            <person name="Song W."/>
            <person name="Hou L."/>
            <person name="Xu J."/>
            <person name="Tong Z."/>
            <person name="Xu A."/>
            <person name="Yuan X."/>
            <person name="Wang W."/>
            <person name="Yang Q."/>
            <person name="Chen L."/>
            <person name="Sun Z."/>
            <person name="Wang K."/>
            <person name="Pan B."/>
            <person name="Chen J."/>
            <person name="Bao Y."/>
            <person name="Liu F."/>
            <person name="Qi X."/>
            <person name="Gang D.R."/>
            <person name="Wen J."/>
            <person name="Li J."/>
        </authorList>
    </citation>
    <scope>NUCLEOTIDE SEQUENCE</scope>
    <source>
        <strain evidence="2">Dzin_1.0</strain>
    </source>
</reference>
<keyword evidence="3" id="KW-1185">Reference proteome</keyword>
<name>A0A9D5DFH3_9LILI</name>
<dbReference type="OrthoDB" id="10563884at2759"/>
<evidence type="ECO:0000313" key="3">
    <source>
        <dbReference type="Proteomes" id="UP001085076"/>
    </source>
</evidence>
<dbReference type="PANTHER" id="PTHR48235">
    <property type="entry name" value="OS01G0916700 PROTEIN"/>
    <property type="match status" value="1"/>
</dbReference>
<proteinExistence type="predicted"/>
<dbReference type="AlphaFoldDB" id="A0A9D5DFH3"/>
<reference evidence="2" key="1">
    <citation type="submission" date="2021-03" db="EMBL/GenBank/DDBJ databases">
        <authorList>
            <person name="Li Z."/>
            <person name="Yang C."/>
        </authorList>
    </citation>
    <scope>NUCLEOTIDE SEQUENCE</scope>
    <source>
        <strain evidence="2">Dzin_1.0</strain>
        <tissue evidence="2">Leaf</tissue>
    </source>
</reference>
<sequence length="151" mass="18080">MAEESPALIMEEEQPHRQPPHHHPHLHVHHHCVHHHLLHFHHCRCTPHIHFHCHHHRPYLPPLQSFGFPHRPPLFPSRSISEEPLVSAVDRPITTSEGFNLQKECNEGLELDDEDEEVEFVLTDEWREFFAKSEAKRRYDKQQKQKARNRK</sequence>
<evidence type="ECO:0000256" key="1">
    <source>
        <dbReference type="SAM" id="MobiDB-lite"/>
    </source>
</evidence>
<organism evidence="2 3">
    <name type="scientific">Dioscorea zingiberensis</name>
    <dbReference type="NCBI Taxonomy" id="325984"/>
    <lineage>
        <taxon>Eukaryota</taxon>
        <taxon>Viridiplantae</taxon>
        <taxon>Streptophyta</taxon>
        <taxon>Embryophyta</taxon>
        <taxon>Tracheophyta</taxon>
        <taxon>Spermatophyta</taxon>
        <taxon>Magnoliopsida</taxon>
        <taxon>Liliopsida</taxon>
        <taxon>Dioscoreales</taxon>
        <taxon>Dioscoreaceae</taxon>
        <taxon>Dioscorea</taxon>
    </lineage>
</organism>